<dbReference type="PANTHER" id="PTHR10629:SF52">
    <property type="entry name" value="DNA (CYTOSINE-5)-METHYLTRANSFERASE 1"/>
    <property type="match status" value="1"/>
</dbReference>
<dbReference type="InterPro" id="IPR001525">
    <property type="entry name" value="C5_MeTfrase"/>
</dbReference>
<accession>A0AAJ1QVV6</accession>
<dbReference type="GO" id="GO:0003886">
    <property type="term" value="F:DNA (cytosine-5-)-methyltransferase activity"/>
    <property type="evidence" value="ECO:0007669"/>
    <property type="project" value="UniProtKB-EC"/>
</dbReference>
<dbReference type="EC" id="2.1.1.37" evidence="8"/>
<evidence type="ECO:0000256" key="4">
    <source>
        <dbReference type="ARBA" id="ARBA00022747"/>
    </source>
</evidence>
<name>A0AAJ1QVV6_9FLAO</name>
<evidence type="ECO:0000256" key="5">
    <source>
        <dbReference type="ARBA" id="ARBA00047422"/>
    </source>
</evidence>
<dbReference type="Proteomes" id="UP001228636">
    <property type="component" value="Unassembled WGS sequence"/>
</dbReference>
<dbReference type="RefSeq" id="WP_261973871.1">
    <property type="nucleotide sequence ID" value="NZ_CP103460.1"/>
</dbReference>
<reference evidence="9 10" key="1">
    <citation type="journal article" date="2014" name="Int. J. Syst. Evol. Microbiol.">
        <title>Complete genome sequence of Corynebacterium casei LMG S-19264T (=DSM 44701T), isolated from a smear-ripened cheese.</title>
        <authorList>
            <consortium name="US DOE Joint Genome Institute (JGI-PGF)"/>
            <person name="Walter F."/>
            <person name="Albersmeier A."/>
            <person name="Kalinowski J."/>
            <person name="Ruckert C."/>
        </authorList>
    </citation>
    <scope>NUCLEOTIDE SEQUENCE [LARGE SCALE GENOMIC DNA]</scope>
    <source>
        <strain evidence="9 10">CECT 8670</strain>
    </source>
</reference>
<dbReference type="Gene3D" id="3.40.50.150">
    <property type="entry name" value="Vaccinia Virus protein VP39"/>
    <property type="match status" value="1"/>
</dbReference>
<evidence type="ECO:0000256" key="6">
    <source>
        <dbReference type="PROSITE-ProRule" id="PRU01016"/>
    </source>
</evidence>
<proteinExistence type="inferred from homology"/>
<dbReference type="Pfam" id="PF00145">
    <property type="entry name" value="DNA_methylase"/>
    <property type="match status" value="1"/>
</dbReference>
<sequence length="505" mass="58635">MFRTIAQIKTLKEKKFFIEKVNIYYKLILAFSLKNNLELNSSTIEIDESILNKLLKLNVIVDRTELINLEKILKKELFNNFINSISFSLKYKNELGSLLDKLDTEKRLKKQKLKANKSKPKLVDFFCGAGGLSLGFIQEGFHVDLANDYEDVCIQTYRYNHPEIPENRVIHGDIRKVVDEIDTLVTTDIDGVVGGPPCQGFSSANQQRMIDDPRNELYKYFIRAVEIITPKFVVMENVRGMLPYAEQVVDDYKNIKAVKDDKEFTYSIFYKVLVSDDFGVAQKRQRLIFIALRNDIVESKEITPIDIFNRIEKSNSNTKRHVLNDALQYIKPLEAPRIKNMTEVDDEITGKKIDYNLFKGNENGYLNKINNNKTIDFVFNHKARYTNDVNYEIYKRLDQGNDGTNSKISDIMPYKHRNHVFKDKYFKLVADKPSRTITAHLKMDCHSHIHPFQVRSITPREAARIQSFPDDYVFLGAYLKTYMQIGNAVPPMMARGIAKIIKEYI</sequence>
<evidence type="ECO:0000313" key="10">
    <source>
        <dbReference type="Proteomes" id="UP001228636"/>
    </source>
</evidence>
<keyword evidence="3 6" id="KW-0949">S-adenosyl-L-methionine</keyword>
<keyword evidence="2 6" id="KW-0808">Transferase</keyword>
<dbReference type="PRINTS" id="PR00105">
    <property type="entry name" value="C5METTRFRASE"/>
</dbReference>
<dbReference type="PANTHER" id="PTHR10629">
    <property type="entry name" value="CYTOSINE-SPECIFIC METHYLTRANSFERASE"/>
    <property type="match status" value="1"/>
</dbReference>
<dbReference type="PROSITE" id="PS51679">
    <property type="entry name" value="SAM_MT_C5"/>
    <property type="match status" value="1"/>
</dbReference>
<dbReference type="EMBL" id="JAUFQH010000005">
    <property type="protein sequence ID" value="MDN3619294.1"/>
    <property type="molecule type" value="Genomic_DNA"/>
</dbReference>
<evidence type="ECO:0000256" key="7">
    <source>
        <dbReference type="RuleBase" id="RU000416"/>
    </source>
</evidence>
<evidence type="ECO:0000256" key="2">
    <source>
        <dbReference type="ARBA" id="ARBA00022679"/>
    </source>
</evidence>
<evidence type="ECO:0000313" key="9">
    <source>
        <dbReference type="EMBL" id="MDN3619294.1"/>
    </source>
</evidence>
<dbReference type="PROSITE" id="PS00094">
    <property type="entry name" value="C5_MTASE_1"/>
    <property type="match status" value="1"/>
</dbReference>
<dbReference type="InterPro" id="IPR050390">
    <property type="entry name" value="C5-Methyltransferase"/>
</dbReference>
<dbReference type="GO" id="GO:0044027">
    <property type="term" value="P:negative regulation of gene expression via chromosomal CpG island methylation"/>
    <property type="evidence" value="ECO:0007669"/>
    <property type="project" value="TreeGrafter"/>
</dbReference>
<gene>
    <name evidence="9" type="ORF">QWY81_07485</name>
</gene>
<dbReference type="Gene3D" id="3.90.120.10">
    <property type="entry name" value="DNA Methylase, subunit A, domain 2"/>
    <property type="match status" value="1"/>
</dbReference>
<evidence type="ECO:0000256" key="1">
    <source>
        <dbReference type="ARBA" id="ARBA00022603"/>
    </source>
</evidence>
<organism evidence="9 10">
    <name type="scientific">Polaribacter sejongensis</name>
    <dbReference type="NCBI Taxonomy" id="985043"/>
    <lineage>
        <taxon>Bacteria</taxon>
        <taxon>Pseudomonadati</taxon>
        <taxon>Bacteroidota</taxon>
        <taxon>Flavobacteriia</taxon>
        <taxon>Flavobacteriales</taxon>
        <taxon>Flavobacteriaceae</taxon>
    </lineage>
</organism>
<feature type="active site" evidence="6">
    <location>
        <position position="198"/>
    </location>
</feature>
<dbReference type="InterPro" id="IPR018117">
    <property type="entry name" value="C5_DNA_meth_AS"/>
</dbReference>
<comment type="caution">
    <text evidence="9">The sequence shown here is derived from an EMBL/GenBank/DDBJ whole genome shotgun (WGS) entry which is preliminary data.</text>
</comment>
<dbReference type="NCBIfam" id="TIGR00675">
    <property type="entry name" value="dcm"/>
    <property type="match status" value="1"/>
</dbReference>
<keyword evidence="4" id="KW-0680">Restriction system</keyword>
<dbReference type="SUPFAM" id="SSF53335">
    <property type="entry name" value="S-adenosyl-L-methionine-dependent methyltransferases"/>
    <property type="match status" value="1"/>
</dbReference>
<dbReference type="GO" id="GO:0032259">
    <property type="term" value="P:methylation"/>
    <property type="evidence" value="ECO:0007669"/>
    <property type="project" value="UniProtKB-KW"/>
</dbReference>
<comment type="catalytic activity">
    <reaction evidence="5 8">
        <text>a 2'-deoxycytidine in DNA + S-adenosyl-L-methionine = a 5-methyl-2'-deoxycytidine in DNA + S-adenosyl-L-homocysteine + H(+)</text>
        <dbReference type="Rhea" id="RHEA:13681"/>
        <dbReference type="Rhea" id="RHEA-COMP:11369"/>
        <dbReference type="Rhea" id="RHEA-COMP:11370"/>
        <dbReference type="ChEBI" id="CHEBI:15378"/>
        <dbReference type="ChEBI" id="CHEBI:57856"/>
        <dbReference type="ChEBI" id="CHEBI:59789"/>
        <dbReference type="ChEBI" id="CHEBI:85452"/>
        <dbReference type="ChEBI" id="CHEBI:85454"/>
        <dbReference type="EC" id="2.1.1.37"/>
    </reaction>
</comment>
<comment type="similarity">
    <text evidence="6 7">Belongs to the class I-like SAM-binding methyltransferase superfamily. C5-methyltransferase family.</text>
</comment>
<dbReference type="GO" id="GO:0003677">
    <property type="term" value="F:DNA binding"/>
    <property type="evidence" value="ECO:0007669"/>
    <property type="project" value="TreeGrafter"/>
</dbReference>
<dbReference type="AlphaFoldDB" id="A0AAJ1QVV6"/>
<keyword evidence="1 6" id="KW-0489">Methyltransferase</keyword>
<dbReference type="GO" id="GO:0009307">
    <property type="term" value="P:DNA restriction-modification system"/>
    <property type="evidence" value="ECO:0007669"/>
    <property type="project" value="UniProtKB-KW"/>
</dbReference>
<evidence type="ECO:0000256" key="8">
    <source>
        <dbReference type="RuleBase" id="RU000417"/>
    </source>
</evidence>
<evidence type="ECO:0000256" key="3">
    <source>
        <dbReference type="ARBA" id="ARBA00022691"/>
    </source>
</evidence>
<dbReference type="InterPro" id="IPR029063">
    <property type="entry name" value="SAM-dependent_MTases_sf"/>
</dbReference>
<protein>
    <recommendedName>
        <fullName evidence="8">Cytosine-specific methyltransferase</fullName>
        <ecNumber evidence="8">2.1.1.37</ecNumber>
    </recommendedName>
</protein>